<gene>
    <name evidence="1" type="ORF">O0236_006645</name>
</gene>
<evidence type="ECO:0000313" key="2">
    <source>
        <dbReference type="Proteomes" id="UP001149860"/>
    </source>
</evidence>
<reference evidence="1" key="1">
    <citation type="submission" date="2024-08" db="EMBL/GenBank/DDBJ databases">
        <title>Lentilactobacillus sp. nov., isolated from tree bark.</title>
        <authorList>
            <person name="Phuengjayaem S."/>
            <person name="Tanasupawat S."/>
        </authorList>
    </citation>
    <scope>NUCLEOTIDE SEQUENCE</scope>
    <source>
        <strain evidence="1">SPB1-3</strain>
    </source>
</reference>
<dbReference type="Proteomes" id="UP001149860">
    <property type="component" value="Chromosome"/>
</dbReference>
<keyword evidence="2" id="KW-1185">Reference proteome</keyword>
<dbReference type="EMBL" id="CP168151">
    <property type="protein sequence ID" value="XFD39108.1"/>
    <property type="molecule type" value="Genomic_DNA"/>
</dbReference>
<protein>
    <submittedName>
        <fullName evidence="1">Uncharacterized protein</fullName>
    </submittedName>
</protein>
<proteinExistence type="predicted"/>
<name>A0ACD5DD81_9LACO</name>
<sequence>MIIDDFFEAIDGFSIPITVHPNLNVLQGGKLNKLNELVPIEYDDVVNDLDVIKLEEPVVPESSNAVTTLALVQSLGGGGNTIPRRYIWYSQHEFTTGILVEVDNHILQIDSVTDYNHMAGAFVYRLKGDDALEPTI</sequence>
<accession>A0ACD5DD81</accession>
<evidence type="ECO:0000313" key="1">
    <source>
        <dbReference type="EMBL" id="XFD39108.1"/>
    </source>
</evidence>
<organism evidence="1 2">
    <name type="scientific">Lentilactobacillus terminaliae</name>
    <dbReference type="NCBI Taxonomy" id="3003483"/>
    <lineage>
        <taxon>Bacteria</taxon>
        <taxon>Bacillati</taxon>
        <taxon>Bacillota</taxon>
        <taxon>Bacilli</taxon>
        <taxon>Lactobacillales</taxon>
        <taxon>Lactobacillaceae</taxon>
        <taxon>Lentilactobacillus</taxon>
    </lineage>
</organism>